<dbReference type="InterPro" id="IPR001412">
    <property type="entry name" value="aa-tRNA-synth_I_CS"/>
</dbReference>
<dbReference type="Gene3D" id="3.40.50.620">
    <property type="entry name" value="HUPs"/>
    <property type="match status" value="1"/>
</dbReference>
<dbReference type="SUPFAM" id="SSF48163">
    <property type="entry name" value="An anticodon-binding domain of class I aminoacyl-tRNA synthetases"/>
    <property type="match status" value="1"/>
</dbReference>
<dbReference type="InterPro" id="IPR008925">
    <property type="entry name" value="aa_tRNA-synth_I_cd-bd_sf"/>
</dbReference>
<dbReference type="RefSeq" id="WP_321398309.1">
    <property type="nucleotide sequence ID" value="NZ_CP139487.1"/>
</dbReference>
<dbReference type="GO" id="GO:0005524">
    <property type="term" value="F:ATP binding"/>
    <property type="evidence" value="ECO:0007669"/>
    <property type="project" value="UniProtKB-UniRule"/>
</dbReference>
<feature type="domain" description="Aminoacyl-tRNA synthetase class I anticodon-binding" evidence="12">
    <location>
        <begin position="348"/>
        <end position="460"/>
    </location>
</feature>
<feature type="binding site" evidence="10">
    <location>
        <position position="254"/>
    </location>
    <ligand>
        <name>ATP</name>
        <dbReference type="ChEBI" id="CHEBI:30616"/>
    </ligand>
</feature>
<evidence type="ECO:0000256" key="1">
    <source>
        <dbReference type="ARBA" id="ARBA00004496"/>
    </source>
</evidence>
<dbReference type="InterPro" id="IPR004527">
    <property type="entry name" value="Glu-tRNA-ligase_bac/mito"/>
</dbReference>
<evidence type="ECO:0000256" key="6">
    <source>
        <dbReference type="ARBA" id="ARBA00022741"/>
    </source>
</evidence>
<dbReference type="FunFam" id="3.40.50.620:FF:000007">
    <property type="entry name" value="Glutamate--tRNA ligase"/>
    <property type="match status" value="1"/>
</dbReference>
<dbReference type="GO" id="GO:0000049">
    <property type="term" value="F:tRNA binding"/>
    <property type="evidence" value="ECO:0007669"/>
    <property type="project" value="InterPro"/>
</dbReference>
<dbReference type="PANTHER" id="PTHR43311:SF2">
    <property type="entry name" value="GLUTAMATE--TRNA LIGASE, MITOCHONDRIAL-RELATED"/>
    <property type="match status" value="1"/>
</dbReference>
<feature type="short sequence motif" description="'HIGH' region" evidence="10">
    <location>
        <begin position="9"/>
        <end position="19"/>
    </location>
</feature>
<evidence type="ECO:0000313" key="14">
    <source>
        <dbReference type="Proteomes" id="UP001324634"/>
    </source>
</evidence>
<dbReference type="SUPFAM" id="SSF52374">
    <property type="entry name" value="Nucleotidylyl transferase"/>
    <property type="match status" value="1"/>
</dbReference>
<dbReference type="CDD" id="cd00808">
    <property type="entry name" value="GluRS_core"/>
    <property type="match status" value="1"/>
</dbReference>
<evidence type="ECO:0000256" key="3">
    <source>
        <dbReference type="ARBA" id="ARBA00011245"/>
    </source>
</evidence>
<comment type="similarity">
    <text evidence="2 10">Belongs to the class-I aminoacyl-tRNA synthetase family. Glutamate--tRNA ligase type 1 subfamily.</text>
</comment>
<reference evidence="13 14" key="1">
    <citation type="submission" date="2023-11" db="EMBL/GenBank/DDBJ databases">
        <title>Peredibacter starrii A3.12.</title>
        <authorList>
            <person name="Mitchell R.J."/>
        </authorList>
    </citation>
    <scope>NUCLEOTIDE SEQUENCE [LARGE SCALE GENOMIC DNA]</scope>
    <source>
        <strain evidence="13 14">A3.12</strain>
    </source>
</reference>
<comment type="catalytic activity">
    <reaction evidence="10">
        <text>tRNA(Glu) + L-glutamate + ATP = L-glutamyl-tRNA(Glu) + AMP + diphosphate</text>
        <dbReference type="Rhea" id="RHEA:23540"/>
        <dbReference type="Rhea" id="RHEA-COMP:9663"/>
        <dbReference type="Rhea" id="RHEA-COMP:9680"/>
        <dbReference type="ChEBI" id="CHEBI:29985"/>
        <dbReference type="ChEBI" id="CHEBI:30616"/>
        <dbReference type="ChEBI" id="CHEBI:33019"/>
        <dbReference type="ChEBI" id="CHEBI:78442"/>
        <dbReference type="ChEBI" id="CHEBI:78520"/>
        <dbReference type="ChEBI" id="CHEBI:456215"/>
        <dbReference type="EC" id="6.1.1.17"/>
    </reaction>
</comment>
<dbReference type="InterPro" id="IPR045462">
    <property type="entry name" value="aa-tRNA-synth_I_cd-bd"/>
</dbReference>
<evidence type="ECO:0000259" key="12">
    <source>
        <dbReference type="Pfam" id="PF19269"/>
    </source>
</evidence>
<comment type="subunit">
    <text evidence="3 10">Monomer.</text>
</comment>
<dbReference type="AlphaFoldDB" id="A0AAX4HS91"/>
<evidence type="ECO:0000259" key="11">
    <source>
        <dbReference type="Pfam" id="PF00749"/>
    </source>
</evidence>
<organism evidence="13 14">
    <name type="scientific">Peredibacter starrii</name>
    <dbReference type="NCBI Taxonomy" id="28202"/>
    <lineage>
        <taxon>Bacteria</taxon>
        <taxon>Pseudomonadati</taxon>
        <taxon>Bdellovibrionota</taxon>
        <taxon>Bacteriovoracia</taxon>
        <taxon>Bacteriovoracales</taxon>
        <taxon>Bacteriovoracaceae</taxon>
        <taxon>Peredibacter</taxon>
    </lineage>
</organism>
<proteinExistence type="inferred from homology"/>
<dbReference type="InterPro" id="IPR020751">
    <property type="entry name" value="aa-tRNA-synth_I_codon-bd_sub2"/>
</dbReference>
<dbReference type="PANTHER" id="PTHR43311">
    <property type="entry name" value="GLUTAMATE--TRNA LIGASE"/>
    <property type="match status" value="1"/>
</dbReference>
<dbReference type="EC" id="6.1.1.17" evidence="10"/>
<evidence type="ECO:0000256" key="10">
    <source>
        <dbReference type="HAMAP-Rule" id="MF_00022"/>
    </source>
</evidence>
<feature type="domain" description="Glutamyl/glutaminyl-tRNA synthetase class Ib catalytic" evidence="11">
    <location>
        <begin position="3"/>
        <end position="320"/>
    </location>
</feature>
<dbReference type="GO" id="GO:0006424">
    <property type="term" value="P:glutamyl-tRNA aminoacylation"/>
    <property type="evidence" value="ECO:0007669"/>
    <property type="project" value="UniProtKB-UniRule"/>
</dbReference>
<gene>
    <name evidence="10 13" type="primary">gltX</name>
    <name evidence="13" type="ORF">SOO65_05865</name>
</gene>
<dbReference type="PROSITE" id="PS00178">
    <property type="entry name" value="AA_TRNA_LIGASE_I"/>
    <property type="match status" value="1"/>
</dbReference>
<comment type="caution">
    <text evidence="10">Lacks conserved residue(s) required for the propagation of feature annotation.</text>
</comment>
<dbReference type="GO" id="GO:0005737">
    <property type="term" value="C:cytoplasm"/>
    <property type="evidence" value="ECO:0007669"/>
    <property type="project" value="UniProtKB-SubCell"/>
</dbReference>
<dbReference type="KEGG" id="psti:SOO65_05865"/>
<dbReference type="EMBL" id="CP139487">
    <property type="protein sequence ID" value="WPU66268.1"/>
    <property type="molecule type" value="Genomic_DNA"/>
</dbReference>
<keyword evidence="8 10" id="KW-0648">Protein biosynthesis</keyword>
<protein>
    <recommendedName>
        <fullName evidence="10">Glutamate--tRNA ligase</fullName>
        <ecNumber evidence="10">6.1.1.17</ecNumber>
    </recommendedName>
    <alternativeName>
        <fullName evidence="10">Glutamyl-tRNA synthetase</fullName>
        <shortName evidence="10">GluRS</shortName>
    </alternativeName>
</protein>
<comment type="function">
    <text evidence="10">Catalyzes the attachment of glutamate to tRNA(Glu) in a two-step reaction: glutamate is first activated by ATP to form Glu-AMP and then transferred to the acceptor end of tRNA(Glu).</text>
</comment>
<dbReference type="Pfam" id="PF19269">
    <property type="entry name" value="Anticodon_2"/>
    <property type="match status" value="1"/>
</dbReference>
<accession>A0AAX4HS91</accession>
<evidence type="ECO:0000256" key="8">
    <source>
        <dbReference type="ARBA" id="ARBA00022917"/>
    </source>
</evidence>
<sequence length="480" mass="55067">MTVRVRFAPSPTGYLHIGGARTALYNYLYSKAVGGTFILRIEDTDLERSNAEYEKLQIDDLKWLGIIHDEGPDKPVEKYGPYRQSERLHIYAKYAQQLIDKGVAYYDFCTEEELEAMKAQNEAEGNDPHYSGKWRNEEHWAEAKARVAAGEKTAIRFKAPKKSYTLNDKVKGSVTYPDNMVGDFVIMRSNGLPTYNYCCVIDDWLMEITHVIRGEDHLNNTVRQLMIYEALGAKLPEFAHVSLLIGHDRQKLSKRHGATSVNLYRNEHYLPEAMNNYLCLLGWSHPAEKDIFDKADLKDVFTLDRFSASAAMYDLEKLKWVNSEHIKKMDNASLIALVEKEPETGFFNKQTPEWKNACVELLKKYAQFIPDFPRLVNELVLSENFEMTDALKEILSWETTPKIIDFIYEDVSKATTEFITEAQLNGWMDHVKKEMGVKGKPLFQGVRAALTGHDHGPDLKFLIPLTPVTVLKKRVAQLKK</sequence>
<dbReference type="GO" id="GO:0008270">
    <property type="term" value="F:zinc ion binding"/>
    <property type="evidence" value="ECO:0007669"/>
    <property type="project" value="InterPro"/>
</dbReference>
<keyword evidence="5 10" id="KW-0436">Ligase</keyword>
<dbReference type="Proteomes" id="UP001324634">
    <property type="component" value="Chromosome"/>
</dbReference>
<dbReference type="InterPro" id="IPR000924">
    <property type="entry name" value="Glu/Gln-tRNA-synth"/>
</dbReference>
<dbReference type="Gene3D" id="1.10.10.350">
    <property type="match status" value="1"/>
</dbReference>
<keyword evidence="7 10" id="KW-0067">ATP-binding</keyword>
<keyword evidence="9 10" id="KW-0030">Aminoacyl-tRNA synthetase</keyword>
<dbReference type="PRINTS" id="PR00987">
    <property type="entry name" value="TRNASYNTHGLU"/>
</dbReference>
<dbReference type="InterPro" id="IPR049940">
    <property type="entry name" value="GluQ/Sye"/>
</dbReference>
<evidence type="ECO:0000256" key="9">
    <source>
        <dbReference type="ARBA" id="ARBA00023146"/>
    </source>
</evidence>
<dbReference type="Pfam" id="PF00749">
    <property type="entry name" value="tRNA-synt_1c"/>
    <property type="match status" value="1"/>
</dbReference>
<comment type="subcellular location">
    <subcellularLocation>
        <location evidence="1 10">Cytoplasm</location>
    </subcellularLocation>
</comment>
<dbReference type="NCBIfam" id="TIGR00464">
    <property type="entry name" value="gltX_bact"/>
    <property type="match status" value="1"/>
</dbReference>
<dbReference type="GO" id="GO:0004818">
    <property type="term" value="F:glutamate-tRNA ligase activity"/>
    <property type="evidence" value="ECO:0007669"/>
    <property type="project" value="UniProtKB-UniRule"/>
</dbReference>
<feature type="short sequence motif" description="'KMSKS' region" evidence="10">
    <location>
        <begin position="251"/>
        <end position="255"/>
    </location>
</feature>
<dbReference type="HAMAP" id="MF_00022">
    <property type="entry name" value="Glu_tRNA_synth_type1"/>
    <property type="match status" value="1"/>
</dbReference>
<evidence type="ECO:0000256" key="5">
    <source>
        <dbReference type="ARBA" id="ARBA00022598"/>
    </source>
</evidence>
<evidence type="ECO:0000256" key="4">
    <source>
        <dbReference type="ARBA" id="ARBA00022490"/>
    </source>
</evidence>
<dbReference type="InterPro" id="IPR020058">
    <property type="entry name" value="Glu/Gln-tRNA-synth_Ib_cat-dom"/>
</dbReference>
<keyword evidence="6 10" id="KW-0547">Nucleotide-binding</keyword>
<name>A0AAX4HS91_9BACT</name>
<dbReference type="InterPro" id="IPR033910">
    <property type="entry name" value="GluRS_core"/>
</dbReference>
<evidence type="ECO:0000313" key="13">
    <source>
        <dbReference type="EMBL" id="WPU66268.1"/>
    </source>
</evidence>
<keyword evidence="4 10" id="KW-0963">Cytoplasm</keyword>
<keyword evidence="14" id="KW-1185">Reference proteome</keyword>
<evidence type="ECO:0000256" key="2">
    <source>
        <dbReference type="ARBA" id="ARBA00007894"/>
    </source>
</evidence>
<dbReference type="InterPro" id="IPR014729">
    <property type="entry name" value="Rossmann-like_a/b/a_fold"/>
</dbReference>
<evidence type="ECO:0000256" key="7">
    <source>
        <dbReference type="ARBA" id="ARBA00022840"/>
    </source>
</evidence>